<dbReference type="STRING" id="1278311.GCA_000428705_00608"/>
<dbReference type="PANTHER" id="PTHR10211:SF0">
    <property type="entry name" value="DEOXYRIBODIPYRIMIDINE PHOTO-LYASE"/>
    <property type="match status" value="1"/>
</dbReference>
<dbReference type="InterPro" id="IPR052219">
    <property type="entry name" value="Photolyase_Class-2"/>
</dbReference>
<evidence type="ECO:0000259" key="13">
    <source>
        <dbReference type="PROSITE" id="PS51645"/>
    </source>
</evidence>
<proteinExistence type="inferred from homology"/>
<keyword evidence="9" id="KW-0234">DNA repair</keyword>
<dbReference type="SUPFAM" id="SSF48173">
    <property type="entry name" value="Cryptochrome/photolyase FAD-binding domain"/>
    <property type="match status" value="1"/>
</dbReference>
<evidence type="ECO:0000256" key="8">
    <source>
        <dbReference type="ARBA" id="ARBA00023125"/>
    </source>
</evidence>
<dbReference type="Gene3D" id="1.10.579.10">
    <property type="entry name" value="DNA Cyclobutane Dipyrimidine Photolyase, subunit A, domain 3"/>
    <property type="match status" value="1"/>
</dbReference>
<comment type="similarity">
    <text evidence="2">Belongs to the DNA photolyase class-2 family.</text>
</comment>
<keyword evidence="7" id="KW-0274">FAD</keyword>
<name>A0A449BFP7_HAPAX</name>
<evidence type="ECO:0000313" key="14">
    <source>
        <dbReference type="EMBL" id="VEU81235.1"/>
    </source>
</evidence>
<accession>A0A449BFP7</accession>
<dbReference type="AlphaFoldDB" id="A0A449BFP7"/>
<dbReference type="Gene3D" id="1.25.40.80">
    <property type="match status" value="1"/>
</dbReference>
<dbReference type="PROSITE" id="PS51645">
    <property type="entry name" value="PHR_CRY_ALPHA_BETA"/>
    <property type="match status" value="1"/>
</dbReference>
<dbReference type="FunFam" id="1.10.579.10:FF:000002">
    <property type="entry name" value="Deoxyribodipyrimidine photolyase"/>
    <property type="match status" value="1"/>
</dbReference>
<dbReference type="PANTHER" id="PTHR10211">
    <property type="entry name" value="DEOXYRIBODIPYRIMIDINE PHOTOLYASE"/>
    <property type="match status" value="1"/>
</dbReference>
<evidence type="ECO:0000313" key="15">
    <source>
        <dbReference type="Proteomes" id="UP000289841"/>
    </source>
</evidence>
<evidence type="ECO:0000256" key="10">
    <source>
        <dbReference type="ARBA" id="ARBA00023239"/>
    </source>
</evidence>
<comment type="catalytic activity">
    <reaction evidence="12">
        <text>cyclobutadipyrimidine (in DNA) = 2 pyrimidine residues (in DNA).</text>
        <dbReference type="EC" id="4.1.99.3"/>
    </reaction>
</comment>
<keyword evidence="10 14" id="KW-0456">Lyase</keyword>
<dbReference type="GO" id="GO:0003677">
    <property type="term" value="F:DNA binding"/>
    <property type="evidence" value="ECO:0007669"/>
    <property type="project" value="UniProtKB-KW"/>
</dbReference>
<dbReference type="GO" id="GO:0000719">
    <property type="term" value="P:photoreactive repair"/>
    <property type="evidence" value="ECO:0007669"/>
    <property type="project" value="TreeGrafter"/>
</dbReference>
<sequence>MRTLEKQGIIQKMNKKRRKELLSTNQKRDSKYVLYWMQQSMRVSYNHALLEAINISNQKNLPLLVCFTLTDGYLGANRRHYEFMLQGIKEVSNELNEMGISFVIKKGEPFEALKPLLLDADTIVMDYGYLKPQLKWRREVYDYCKGNLETNLIMIESDLIVPVKEAYEKTAYAAYAIRPHLLKKMNDYFDFNGLKEINNKAKLRIKSDFNFDRFHEELDLLKLDHSVKLNGFFKGGYSEAIKHLNLFFNNQLKEYEKRSDPSLNIQSYMSIYLHFGQISVLDIIERLKEYVFKYETNYANYDMFIEQLVVRRELAYNFVTYEKDYDLYEKMTLPWAYETIDKHKNDKRLIDYNLEELEYSKTHDEYFNAAMTEMRVTGFMANYMRMYWAKKIMEWSSSMKLAYERIVYLNNKYFLDGRDANSYMNIAWCFGRHDRPWKERNIFGTLRYMNADGLKRKFKIDKYVETVLNNYSILE</sequence>
<dbReference type="Pfam" id="PF00875">
    <property type="entry name" value="DNA_photolyase"/>
    <property type="match status" value="1"/>
</dbReference>
<dbReference type="Proteomes" id="UP000289841">
    <property type="component" value="Chromosome"/>
</dbReference>
<dbReference type="EC" id="4.1.99.3" evidence="3"/>
<evidence type="ECO:0000256" key="9">
    <source>
        <dbReference type="ARBA" id="ARBA00023204"/>
    </source>
</evidence>
<keyword evidence="5" id="KW-0285">Flavoprotein</keyword>
<comment type="cofactor">
    <cofactor evidence="1">
        <name>FAD</name>
        <dbReference type="ChEBI" id="CHEBI:57692"/>
    </cofactor>
</comment>
<organism evidence="14 15">
    <name type="scientific">Haploplasma axanthum</name>
    <name type="common">Acholeplasma axanthum</name>
    <dbReference type="NCBI Taxonomy" id="29552"/>
    <lineage>
        <taxon>Bacteria</taxon>
        <taxon>Bacillati</taxon>
        <taxon>Mycoplasmatota</taxon>
        <taxon>Mollicutes</taxon>
        <taxon>Acholeplasmatales</taxon>
        <taxon>Acholeplasmataceae</taxon>
        <taxon>Haploplasma</taxon>
    </lineage>
</organism>
<evidence type="ECO:0000256" key="12">
    <source>
        <dbReference type="ARBA" id="ARBA00033999"/>
    </source>
</evidence>
<dbReference type="EMBL" id="LR215048">
    <property type="protein sequence ID" value="VEU81235.1"/>
    <property type="molecule type" value="Genomic_DNA"/>
</dbReference>
<keyword evidence="8" id="KW-0238">DNA-binding</keyword>
<keyword evidence="15" id="KW-1185">Reference proteome</keyword>
<dbReference type="OrthoDB" id="9772484at2"/>
<dbReference type="InterPro" id="IPR014729">
    <property type="entry name" value="Rossmann-like_a/b/a_fold"/>
</dbReference>
<dbReference type="InterPro" id="IPR006050">
    <property type="entry name" value="DNA_photolyase_N"/>
</dbReference>
<dbReference type="KEGG" id="aaxa:NCTC10138_01633"/>
<evidence type="ECO:0000256" key="6">
    <source>
        <dbReference type="ARBA" id="ARBA00022763"/>
    </source>
</evidence>
<evidence type="ECO:0000256" key="1">
    <source>
        <dbReference type="ARBA" id="ARBA00001974"/>
    </source>
</evidence>
<evidence type="ECO:0000256" key="4">
    <source>
        <dbReference type="ARBA" id="ARBA00014046"/>
    </source>
</evidence>
<evidence type="ECO:0000256" key="5">
    <source>
        <dbReference type="ARBA" id="ARBA00022630"/>
    </source>
</evidence>
<feature type="domain" description="Photolyase/cryptochrome alpha/beta" evidence="13">
    <location>
        <begin position="31"/>
        <end position="163"/>
    </location>
</feature>
<dbReference type="Gene3D" id="3.40.50.620">
    <property type="entry name" value="HUPs"/>
    <property type="match status" value="1"/>
</dbReference>
<gene>
    <name evidence="14" type="ORF">NCTC10138_01633</name>
</gene>
<reference evidence="14 15" key="1">
    <citation type="submission" date="2019-01" db="EMBL/GenBank/DDBJ databases">
        <authorList>
            <consortium name="Pathogen Informatics"/>
        </authorList>
    </citation>
    <scope>NUCLEOTIDE SEQUENCE [LARGE SCALE GENOMIC DNA]</scope>
    <source>
        <strain evidence="14 15">NCTC10138</strain>
    </source>
</reference>
<dbReference type="InterPro" id="IPR036134">
    <property type="entry name" value="Crypto/Photolyase_FAD-like_sf"/>
</dbReference>
<evidence type="ECO:0000256" key="7">
    <source>
        <dbReference type="ARBA" id="ARBA00022827"/>
    </source>
</evidence>
<dbReference type="SUPFAM" id="SSF52425">
    <property type="entry name" value="Cryptochrome/photolyase, N-terminal domain"/>
    <property type="match status" value="1"/>
</dbReference>
<evidence type="ECO:0000256" key="3">
    <source>
        <dbReference type="ARBA" id="ARBA00013149"/>
    </source>
</evidence>
<protein>
    <recommendedName>
        <fullName evidence="4">Deoxyribodipyrimidine photo-lyase</fullName>
        <ecNumber evidence="3">4.1.99.3</ecNumber>
    </recommendedName>
    <alternativeName>
        <fullName evidence="11">DNA photolyase</fullName>
    </alternativeName>
</protein>
<evidence type="ECO:0000256" key="2">
    <source>
        <dbReference type="ARBA" id="ARBA00006409"/>
    </source>
</evidence>
<dbReference type="GO" id="GO:0003904">
    <property type="term" value="F:deoxyribodipyrimidine photo-lyase activity"/>
    <property type="evidence" value="ECO:0007669"/>
    <property type="project" value="UniProtKB-EC"/>
</dbReference>
<keyword evidence="6" id="KW-0227">DNA damage</keyword>
<evidence type="ECO:0000256" key="11">
    <source>
        <dbReference type="ARBA" id="ARBA00031671"/>
    </source>
</evidence>
<dbReference type="InterPro" id="IPR036155">
    <property type="entry name" value="Crypto/Photolyase_N_sf"/>
</dbReference>